<name>A0A1I3Q6U7_9FLAO</name>
<dbReference type="Gene3D" id="2.60.40.10">
    <property type="entry name" value="Immunoglobulins"/>
    <property type="match status" value="1"/>
</dbReference>
<dbReference type="Proteomes" id="UP000199559">
    <property type="component" value="Unassembled WGS sequence"/>
</dbReference>
<dbReference type="STRING" id="1144750.SAMN05443431_1061"/>
<dbReference type="InterPro" id="IPR013783">
    <property type="entry name" value="Ig-like_fold"/>
</dbReference>
<dbReference type="Pfam" id="PF24346">
    <property type="entry name" value="DUF7507"/>
    <property type="match status" value="3"/>
</dbReference>
<feature type="non-terminal residue" evidence="2">
    <location>
        <position position="1"/>
    </location>
</feature>
<dbReference type="NCBIfam" id="TIGR01451">
    <property type="entry name" value="B_ant_repeat"/>
    <property type="match status" value="3"/>
</dbReference>
<feature type="domain" description="DUF7507" evidence="1">
    <location>
        <begin position="203"/>
        <end position="308"/>
    </location>
</feature>
<feature type="domain" description="DUF7507" evidence="1">
    <location>
        <begin position="332"/>
        <end position="441"/>
    </location>
</feature>
<dbReference type="InterPro" id="IPR055354">
    <property type="entry name" value="DUF7507"/>
</dbReference>
<protein>
    <submittedName>
        <fullName evidence="2">Conserved repeat domain-containing protein/gliding motility-associated C-terminal domain-containing protein</fullName>
    </submittedName>
</protein>
<accession>A0A1I3Q6U7</accession>
<reference evidence="3" key="1">
    <citation type="submission" date="2016-10" db="EMBL/GenBank/DDBJ databases">
        <authorList>
            <person name="Varghese N."/>
            <person name="Submissions S."/>
        </authorList>
    </citation>
    <scope>NUCLEOTIDE SEQUENCE [LARGE SCALE GENOMIC DNA]</scope>
    <source>
        <strain evidence="3">DSM 28881</strain>
    </source>
</reference>
<dbReference type="NCBIfam" id="TIGR04131">
    <property type="entry name" value="Bac_Flav_CTERM"/>
    <property type="match status" value="1"/>
</dbReference>
<dbReference type="PANTHER" id="PTHR34819">
    <property type="entry name" value="LARGE CYSTEINE-RICH PERIPLASMIC PROTEIN OMCB"/>
    <property type="match status" value="1"/>
</dbReference>
<keyword evidence="3" id="KW-1185">Reference proteome</keyword>
<proteinExistence type="predicted"/>
<sequence>DTNTNGVIEPTETWIYTANNYTVTQADVDAGIITNTVTVDGIEILGNTDVTATDTYVIDENNTEVTFCTPTNGLNIVKSAEIANGEECLVVGSEVTYTFTVTNTGTVSVDAITVTDVLLGGDITVIPSGDANTNGVIEPTETWIYTANNYTVTQADVDAGIITNTVTVTGTEILGNTEVTATDTYVIDENNTEVMFCTPIIGLNIVKSAEIANGEECLVVGSEVTYTFTVTNTGTVSVDAITVTDVLLGGDITVIPSGDANTNGVIEPTETWIYTANNYTVTQADVDAGIITNTVTVTGTEILGNTEVTATDTYVIDENNTEVMFCTPTALINIVKTGVFNNDNANECTEVDETITYTFTVTNTGTLSLENVVITDPLLVNAATPVSVIYVSGDLNSNDVLEPTETWIYTATYLVTQLDIDATEVVNTATITATAILNGETATATGQTTTDLIEDTTPPNVTTCAVLDETIECDGDNNALLADVWNEANITALENCATDACDNNVTVTSNYDFANLVSTCGASGTIEVIYTLTDATGNATTFNATVTIVDTTGPALVTPLELPTSVICSNVPEVPVLVFEDNCSVNDVQITFEETTTFTGNEEVYDLVWTWTATDDCGNDTVITHTINVITEDFTTPLTADRCNEDGAIDLYQFLPTDADTTIEWTVVTNGTEIVDGMFDPLEVELGDYVFTYTTLNGGCLNTYELTININDDCTVLPCGEDDLKISKAVTPNGDNYNEYFTVGGLNECGFIIELQIFNRFGDIVFETKDYQNDWNGQSPSGSVGSAGRLPNGTYYYVVKILDSGIEPIAGPLYLGTK</sequence>
<evidence type="ECO:0000313" key="3">
    <source>
        <dbReference type="Proteomes" id="UP000199559"/>
    </source>
</evidence>
<dbReference type="EMBL" id="FORM01000006">
    <property type="protein sequence ID" value="SFJ29389.1"/>
    <property type="molecule type" value="Genomic_DNA"/>
</dbReference>
<evidence type="ECO:0000259" key="1">
    <source>
        <dbReference type="Pfam" id="PF24346"/>
    </source>
</evidence>
<dbReference type="RefSeq" id="WP_143067810.1">
    <property type="nucleotide sequence ID" value="NZ_FORM01000006.1"/>
</dbReference>
<organism evidence="2 3">
    <name type="scientific">Olleya namhaensis</name>
    <dbReference type="NCBI Taxonomy" id="1144750"/>
    <lineage>
        <taxon>Bacteria</taxon>
        <taxon>Pseudomonadati</taxon>
        <taxon>Bacteroidota</taxon>
        <taxon>Flavobacteriia</taxon>
        <taxon>Flavobacteriales</taxon>
        <taxon>Flavobacteriaceae</taxon>
    </lineage>
</organism>
<dbReference type="PANTHER" id="PTHR34819:SF3">
    <property type="entry name" value="CELL SURFACE PROTEIN"/>
    <property type="match status" value="1"/>
</dbReference>
<dbReference type="Pfam" id="PF13585">
    <property type="entry name" value="CHU_C"/>
    <property type="match status" value="1"/>
</dbReference>
<dbReference type="InterPro" id="IPR047589">
    <property type="entry name" value="DUF11_rpt"/>
</dbReference>
<evidence type="ECO:0000313" key="2">
    <source>
        <dbReference type="EMBL" id="SFJ29389.1"/>
    </source>
</evidence>
<dbReference type="AlphaFoldDB" id="A0A1I3Q6U7"/>
<dbReference type="InterPro" id="IPR026341">
    <property type="entry name" value="T9SS_type_B"/>
</dbReference>
<dbReference type="InterPro" id="IPR051172">
    <property type="entry name" value="Chlamydia_OmcB"/>
</dbReference>
<feature type="domain" description="DUF7507" evidence="1">
    <location>
        <begin position="73"/>
        <end position="179"/>
    </location>
</feature>
<gene>
    <name evidence="2" type="ORF">SAMN05443431_1061</name>
</gene>